<evidence type="ECO:0000256" key="3">
    <source>
        <dbReference type="ARBA" id="ARBA00022679"/>
    </source>
</evidence>
<evidence type="ECO:0000256" key="1">
    <source>
        <dbReference type="ARBA" id="ARBA00004447"/>
    </source>
</evidence>
<dbReference type="Proteomes" id="UP001159427">
    <property type="component" value="Unassembled WGS sequence"/>
</dbReference>
<accession>A0ABN8T352</accession>
<dbReference type="EMBL" id="CALNXI010005836">
    <property type="protein sequence ID" value="CAH3198688.1"/>
    <property type="molecule type" value="Genomic_DNA"/>
</dbReference>
<evidence type="ECO:0000256" key="2">
    <source>
        <dbReference type="ARBA" id="ARBA00009239"/>
    </source>
</evidence>
<keyword evidence="11" id="KW-1185">Reference proteome</keyword>
<keyword evidence="5 9" id="KW-0735">Signal-anchor</keyword>
<comment type="caution">
    <text evidence="10">The sequence shown here is derived from an EMBL/GenBank/DDBJ whole genome shotgun (WGS) entry which is preliminary data.</text>
</comment>
<keyword evidence="4" id="KW-0812">Transmembrane</keyword>
<dbReference type="InterPro" id="IPR051227">
    <property type="entry name" value="CS_glycosyltransferase"/>
</dbReference>
<dbReference type="Pfam" id="PF05679">
    <property type="entry name" value="CHGN"/>
    <property type="match status" value="1"/>
</dbReference>
<evidence type="ECO:0000256" key="5">
    <source>
        <dbReference type="ARBA" id="ARBA00022968"/>
    </source>
</evidence>
<evidence type="ECO:0000256" key="4">
    <source>
        <dbReference type="ARBA" id="ARBA00022692"/>
    </source>
</evidence>
<protein>
    <recommendedName>
        <fullName evidence="9">Hexosyltransferase</fullName>
        <ecNumber evidence="9">2.4.1.-</ecNumber>
    </recommendedName>
</protein>
<keyword evidence="6" id="KW-1133">Transmembrane helix</keyword>
<proteinExistence type="inferred from homology"/>
<gene>
    <name evidence="10" type="ORF">PEVE_00036505</name>
</gene>
<keyword evidence="8" id="KW-0472">Membrane</keyword>
<dbReference type="PANTHER" id="PTHR12369">
    <property type="entry name" value="CHONDROITIN SYNTHASE"/>
    <property type="match status" value="1"/>
</dbReference>
<comment type="similarity">
    <text evidence="2 9">Belongs to the chondroitin N-acetylgalactosaminyltransferase family.</text>
</comment>
<organism evidence="10 11">
    <name type="scientific">Porites evermanni</name>
    <dbReference type="NCBI Taxonomy" id="104178"/>
    <lineage>
        <taxon>Eukaryota</taxon>
        <taxon>Metazoa</taxon>
        <taxon>Cnidaria</taxon>
        <taxon>Anthozoa</taxon>
        <taxon>Hexacorallia</taxon>
        <taxon>Scleractinia</taxon>
        <taxon>Fungiina</taxon>
        <taxon>Poritidae</taxon>
        <taxon>Porites</taxon>
    </lineage>
</organism>
<keyword evidence="3 9" id="KW-0808">Transferase</keyword>
<evidence type="ECO:0000256" key="9">
    <source>
        <dbReference type="RuleBase" id="RU364016"/>
    </source>
</evidence>
<dbReference type="PANTHER" id="PTHR12369:SF13">
    <property type="entry name" value="HEXOSYLTRANSFERASE"/>
    <property type="match status" value="1"/>
</dbReference>
<reference evidence="10 11" key="1">
    <citation type="submission" date="2022-05" db="EMBL/GenBank/DDBJ databases">
        <authorList>
            <consortium name="Genoscope - CEA"/>
            <person name="William W."/>
        </authorList>
    </citation>
    <scope>NUCLEOTIDE SEQUENCE [LARGE SCALE GENOMIC DNA]</scope>
</reference>
<evidence type="ECO:0000256" key="7">
    <source>
        <dbReference type="ARBA" id="ARBA00023034"/>
    </source>
</evidence>
<dbReference type="InterPro" id="IPR008428">
    <property type="entry name" value="Chond_GalNAc"/>
</dbReference>
<evidence type="ECO:0000313" key="10">
    <source>
        <dbReference type="EMBL" id="CAH3198688.1"/>
    </source>
</evidence>
<evidence type="ECO:0000313" key="11">
    <source>
        <dbReference type="Proteomes" id="UP001159427"/>
    </source>
</evidence>
<dbReference type="EC" id="2.4.1.-" evidence="9"/>
<comment type="subcellular location">
    <subcellularLocation>
        <location evidence="1 9">Golgi apparatus</location>
        <location evidence="1 9">Golgi stack membrane</location>
        <topology evidence="1 9">Single-pass type II membrane protein</topology>
    </subcellularLocation>
</comment>
<keyword evidence="7 9" id="KW-0333">Golgi apparatus</keyword>
<sequence length="168" mass="18979">MLSREYSNQDKEFRLINGYRRVDPRRGAEYILDIGIKASPGSKQEIIRRVHLLRPYTKVESIQMPTAIEQRGIHLVLPVKKNQTKQLEEFLQMYQKICLQTGENVVLLTVFVNVREGSDENNGEIFAEGKALIARSLVSRSHVTAAGLAQSVERLNAEREVACSIQGA</sequence>
<evidence type="ECO:0000256" key="6">
    <source>
        <dbReference type="ARBA" id="ARBA00022989"/>
    </source>
</evidence>
<name>A0ABN8T352_9CNID</name>
<evidence type="ECO:0000256" key="8">
    <source>
        <dbReference type="ARBA" id="ARBA00023136"/>
    </source>
</evidence>